<dbReference type="InterPro" id="IPR018060">
    <property type="entry name" value="HTH_AraC"/>
</dbReference>
<dbReference type="Gene3D" id="1.10.10.60">
    <property type="entry name" value="Homeodomain-like"/>
    <property type="match status" value="2"/>
</dbReference>
<protein>
    <submittedName>
        <fullName evidence="5">AraC-type DNA-binding protein</fullName>
    </submittedName>
</protein>
<dbReference type="InterPro" id="IPR014710">
    <property type="entry name" value="RmlC-like_jellyroll"/>
</dbReference>
<organism evidence="5 6">
    <name type="scientific">Maledivibacter halophilus</name>
    <dbReference type="NCBI Taxonomy" id="36842"/>
    <lineage>
        <taxon>Bacteria</taxon>
        <taxon>Bacillati</taxon>
        <taxon>Bacillota</taxon>
        <taxon>Clostridia</taxon>
        <taxon>Peptostreptococcales</taxon>
        <taxon>Caminicellaceae</taxon>
        <taxon>Maledivibacter</taxon>
    </lineage>
</organism>
<accession>A0A1T5M8V8</accession>
<feature type="domain" description="HTH araC/xylS-type" evidence="4">
    <location>
        <begin position="135"/>
        <end position="233"/>
    </location>
</feature>
<evidence type="ECO:0000313" key="5">
    <source>
        <dbReference type="EMBL" id="SKC84299.1"/>
    </source>
</evidence>
<dbReference type="RefSeq" id="WP_079494166.1">
    <property type="nucleotide sequence ID" value="NZ_FUZT01000011.1"/>
</dbReference>
<dbReference type="Gene3D" id="2.60.120.10">
    <property type="entry name" value="Jelly Rolls"/>
    <property type="match status" value="1"/>
</dbReference>
<dbReference type="Pfam" id="PF12833">
    <property type="entry name" value="HTH_18"/>
    <property type="match status" value="1"/>
</dbReference>
<dbReference type="GO" id="GO:0043565">
    <property type="term" value="F:sequence-specific DNA binding"/>
    <property type="evidence" value="ECO:0007669"/>
    <property type="project" value="InterPro"/>
</dbReference>
<keyword evidence="2 5" id="KW-0238">DNA-binding</keyword>
<dbReference type="PRINTS" id="PR00032">
    <property type="entry name" value="HTHARAC"/>
</dbReference>
<dbReference type="STRING" id="36842.SAMN02194393_04063"/>
<name>A0A1T5M8V8_9FIRM</name>
<dbReference type="SUPFAM" id="SSF46689">
    <property type="entry name" value="Homeodomain-like"/>
    <property type="match status" value="2"/>
</dbReference>
<dbReference type="InterPro" id="IPR020449">
    <property type="entry name" value="Tscrpt_reg_AraC-type_HTH"/>
</dbReference>
<evidence type="ECO:0000313" key="6">
    <source>
        <dbReference type="Proteomes" id="UP000190285"/>
    </source>
</evidence>
<evidence type="ECO:0000256" key="1">
    <source>
        <dbReference type="ARBA" id="ARBA00023015"/>
    </source>
</evidence>
<dbReference type="AlphaFoldDB" id="A0A1T5M8V8"/>
<keyword evidence="6" id="KW-1185">Reference proteome</keyword>
<dbReference type="SMART" id="SM00342">
    <property type="entry name" value="HTH_ARAC"/>
    <property type="match status" value="1"/>
</dbReference>
<dbReference type="PANTHER" id="PTHR43280:SF26">
    <property type="entry name" value="ARAC-FAMILY TRANSCRIPTIONAL REGULATOR"/>
    <property type="match status" value="1"/>
</dbReference>
<evidence type="ECO:0000256" key="2">
    <source>
        <dbReference type="ARBA" id="ARBA00023125"/>
    </source>
</evidence>
<gene>
    <name evidence="5" type="ORF">SAMN02194393_04063</name>
</gene>
<dbReference type="Proteomes" id="UP000190285">
    <property type="component" value="Unassembled WGS sequence"/>
</dbReference>
<evidence type="ECO:0000259" key="4">
    <source>
        <dbReference type="PROSITE" id="PS01124"/>
    </source>
</evidence>
<dbReference type="PANTHER" id="PTHR43280">
    <property type="entry name" value="ARAC-FAMILY TRANSCRIPTIONAL REGULATOR"/>
    <property type="match status" value="1"/>
</dbReference>
<dbReference type="EMBL" id="FUZT01000011">
    <property type="protein sequence ID" value="SKC84299.1"/>
    <property type="molecule type" value="Genomic_DNA"/>
</dbReference>
<dbReference type="OrthoDB" id="1681793at2"/>
<dbReference type="GO" id="GO:0003700">
    <property type="term" value="F:DNA-binding transcription factor activity"/>
    <property type="evidence" value="ECO:0007669"/>
    <property type="project" value="InterPro"/>
</dbReference>
<dbReference type="PROSITE" id="PS01124">
    <property type="entry name" value="HTH_ARAC_FAMILY_2"/>
    <property type="match status" value="1"/>
</dbReference>
<keyword evidence="1" id="KW-0805">Transcription regulation</keyword>
<proteinExistence type="predicted"/>
<sequence length="235" mass="27905">MNKININIVEISKKINSHNHPYAQIVIPLESYVYIQTNDEDFRIDNKSLGFIAPNCYHRYRSKSGKKSLVINIPNNMIKKADMDKLKSSSKILIDERISLLIKIISQEIEENPDSESVKYLFFYLYDKIIERKKSKSIEYINKYYNQDINITQLANIEHYNVNYYSEWFKKQTGMRPRDYIQKLRIEKAKELLITTNYSITEISNQVGYDHSSSFCRVFKLLETMSPTDYRNLNH</sequence>
<dbReference type="InterPro" id="IPR009057">
    <property type="entry name" value="Homeodomain-like_sf"/>
</dbReference>
<evidence type="ECO:0000256" key="3">
    <source>
        <dbReference type="ARBA" id="ARBA00023163"/>
    </source>
</evidence>
<reference evidence="6" key="1">
    <citation type="submission" date="2017-02" db="EMBL/GenBank/DDBJ databases">
        <authorList>
            <person name="Varghese N."/>
            <person name="Submissions S."/>
        </authorList>
    </citation>
    <scope>NUCLEOTIDE SEQUENCE [LARGE SCALE GENOMIC DNA]</scope>
    <source>
        <strain evidence="6">M1</strain>
    </source>
</reference>
<keyword evidence="3" id="KW-0804">Transcription</keyword>